<reference evidence="2" key="1">
    <citation type="submission" date="2019-08" db="EMBL/GenBank/DDBJ databases">
        <authorList>
            <person name="Kucharzyk K."/>
            <person name="Murdoch R.W."/>
            <person name="Higgins S."/>
            <person name="Loffler F."/>
        </authorList>
    </citation>
    <scope>NUCLEOTIDE SEQUENCE</scope>
</reference>
<organism evidence="2">
    <name type="scientific">bioreactor metagenome</name>
    <dbReference type="NCBI Taxonomy" id="1076179"/>
    <lineage>
        <taxon>unclassified sequences</taxon>
        <taxon>metagenomes</taxon>
        <taxon>ecological metagenomes</taxon>
    </lineage>
</organism>
<keyword evidence="1" id="KW-1133">Transmembrane helix</keyword>
<keyword evidence="1" id="KW-0472">Membrane</keyword>
<accession>A0A644Z2E4</accession>
<feature type="transmembrane region" description="Helical" evidence="1">
    <location>
        <begin position="58"/>
        <end position="78"/>
    </location>
</feature>
<proteinExistence type="predicted"/>
<dbReference type="EMBL" id="VSSQ01006331">
    <property type="protein sequence ID" value="MPM32334.1"/>
    <property type="molecule type" value="Genomic_DNA"/>
</dbReference>
<protein>
    <submittedName>
        <fullName evidence="2">Uncharacterized protein</fullName>
    </submittedName>
</protein>
<keyword evidence="1" id="KW-0812">Transmembrane</keyword>
<evidence type="ECO:0000313" key="2">
    <source>
        <dbReference type="EMBL" id="MPM32334.1"/>
    </source>
</evidence>
<dbReference type="AlphaFoldDB" id="A0A644Z2E4"/>
<name>A0A644Z2E4_9ZZZZ</name>
<sequence length="137" mass="15177">MSFISKKPNNSIACSLASFSAALYPKPCVNEEIKFDFILLCSPIFTLSRTDIFENKRMFWNVLAIPSLFTCAVVFPAVSVPFSIIEPLVGWYTFVRRLKIVVFPAPLGPISPHISVLPTVTEKLSTAVRPPKSIPSC</sequence>
<comment type="caution">
    <text evidence="2">The sequence shown here is derived from an EMBL/GenBank/DDBJ whole genome shotgun (WGS) entry which is preliminary data.</text>
</comment>
<evidence type="ECO:0000256" key="1">
    <source>
        <dbReference type="SAM" id="Phobius"/>
    </source>
</evidence>
<gene>
    <name evidence="2" type="ORF">SDC9_78896</name>
</gene>